<evidence type="ECO:0000256" key="1">
    <source>
        <dbReference type="SAM" id="MobiDB-lite"/>
    </source>
</evidence>
<keyword evidence="3" id="KW-1185">Reference proteome</keyword>
<reference evidence="2 3" key="1">
    <citation type="submission" date="2024-07" db="EMBL/GenBank/DDBJ databases">
        <title>Characterization of a bacterium isolated from hydrolysated instant sea cucumber by whole-genome sequencing and metabolomics.</title>
        <authorList>
            <person name="Luo X."/>
            <person name="Zhang Z."/>
            <person name="Zheng Z."/>
            <person name="Zhang W."/>
            <person name="Ming T."/>
            <person name="Jiao L."/>
            <person name="Su X."/>
            <person name="Kong F."/>
            <person name="Xu J."/>
        </authorList>
    </citation>
    <scope>NUCLEOTIDE SEQUENCE [LARGE SCALE GENOMIC DNA]</scope>
    <source>
        <strain evidence="2 3">XL-2024</strain>
    </source>
</reference>
<dbReference type="EMBL" id="JBFRHK010000004">
    <property type="protein sequence ID" value="MEX3745123.1"/>
    <property type="molecule type" value="Genomic_DNA"/>
</dbReference>
<sequence length="217" mass="24690">MNKDLLLTLMNKVIRVDRGGPESRIGKLMAAEDDHFVLLTEKDGIVYYRTQHIKSISLNPRDGMEFSAADPVAGSYLLAPDFKAVVSSLRHHWVKVNRGGPEMLEGIMDEVSDDYITIFSKEEIIRLAMYHVRNISLGTKCEKANEGKKDQEKANEGQKDQQKTNEGKKDQEKTNEKKNSEAKDSNESPNNKTENSNKQKNENAVNDRGRNARNRRR</sequence>
<evidence type="ECO:0000313" key="3">
    <source>
        <dbReference type="Proteomes" id="UP001558534"/>
    </source>
</evidence>
<feature type="compositionally biased region" description="Basic and acidic residues" evidence="1">
    <location>
        <begin position="143"/>
        <end position="186"/>
    </location>
</feature>
<gene>
    <name evidence="2" type="ORF">AB1300_08235</name>
</gene>
<evidence type="ECO:0008006" key="4">
    <source>
        <dbReference type="Google" id="ProtNLM"/>
    </source>
</evidence>
<name>A0ABV3VW43_9BACI</name>
<protein>
    <recommendedName>
        <fullName evidence="4">Spore coat protein</fullName>
    </recommendedName>
</protein>
<dbReference type="RefSeq" id="WP_368636036.1">
    <property type="nucleotide sequence ID" value="NZ_JBFRHK010000004.1"/>
</dbReference>
<comment type="caution">
    <text evidence="2">The sequence shown here is derived from an EMBL/GenBank/DDBJ whole genome shotgun (WGS) entry which is preliminary data.</text>
</comment>
<organism evidence="2 3">
    <name type="scientific">Lysinibacillus xylanilyticus</name>
    <dbReference type="NCBI Taxonomy" id="582475"/>
    <lineage>
        <taxon>Bacteria</taxon>
        <taxon>Bacillati</taxon>
        <taxon>Bacillota</taxon>
        <taxon>Bacilli</taxon>
        <taxon>Bacillales</taxon>
        <taxon>Bacillaceae</taxon>
        <taxon>Lysinibacillus</taxon>
    </lineage>
</organism>
<proteinExistence type="predicted"/>
<accession>A0ABV3VW43</accession>
<feature type="region of interest" description="Disordered" evidence="1">
    <location>
        <begin position="143"/>
        <end position="217"/>
    </location>
</feature>
<dbReference type="Proteomes" id="UP001558534">
    <property type="component" value="Unassembled WGS sequence"/>
</dbReference>
<feature type="compositionally biased region" description="Basic and acidic residues" evidence="1">
    <location>
        <begin position="195"/>
        <end position="210"/>
    </location>
</feature>
<evidence type="ECO:0000313" key="2">
    <source>
        <dbReference type="EMBL" id="MEX3745123.1"/>
    </source>
</evidence>